<feature type="region of interest" description="Disordered" evidence="1">
    <location>
        <begin position="2139"/>
        <end position="2164"/>
    </location>
</feature>
<feature type="region of interest" description="Disordered" evidence="1">
    <location>
        <begin position="2504"/>
        <end position="2532"/>
    </location>
</feature>
<dbReference type="Pfam" id="PF13018">
    <property type="entry name" value="ESPR"/>
    <property type="match status" value="1"/>
</dbReference>
<feature type="region of interest" description="Disordered" evidence="1">
    <location>
        <begin position="2607"/>
        <end position="2640"/>
    </location>
</feature>
<dbReference type="InterPro" id="IPR012334">
    <property type="entry name" value="Pectin_lyas_fold"/>
</dbReference>
<dbReference type="Gene3D" id="2.160.20.10">
    <property type="entry name" value="Single-stranded right-handed beta-helix, Pectin lyase-like"/>
    <property type="match status" value="1"/>
</dbReference>
<dbReference type="InterPro" id="IPR008638">
    <property type="entry name" value="FhaB/CdiA-like_TPS"/>
</dbReference>
<accession>A0A5C0AWW6</accession>
<dbReference type="SUPFAM" id="SSF51126">
    <property type="entry name" value="Pectin lyase-like"/>
    <property type="match status" value="1"/>
</dbReference>
<dbReference type="KEGG" id="pacr:FXN63_05290"/>
<reference evidence="3 4" key="1">
    <citation type="submission" date="2019-08" db="EMBL/GenBank/DDBJ databases">
        <title>Amphibian skin-associated Pigmentiphaga: genome sequence and occurrence across geography and hosts.</title>
        <authorList>
            <person name="Bletz M.C."/>
            <person name="Bunk B."/>
            <person name="Sproeer C."/>
            <person name="Biwer P."/>
            <person name="Reiter S."/>
            <person name="Rabemananjara F.C.E."/>
            <person name="Schulz S."/>
            <person name="Overmann J."/>
            <person name="Vences M."/>
        </authorList>
    </citation>
    <scope>NUCLEOTIDE SEQUENCE [LARGE SCALE GENOMIC DNA]</scope>
    <source>
        <strain evidence="3 4">Mada1488</strain>
    </source>
</reference>
<feature type="compositionally biased region" description="Low complexity" evidence="1">
    <location>
        <begin position="2447"/>
        <end position="2461"/>
    </location>
</feature>
<feature type="domain" description="Filamentous haemagglutinin FhaB/tRNA nuclease CdiA-like TPS" evidence="2">
    <location>
        <begin position="70"/>
        <end position="192"/>
    </location>
</feature>
<protein>
    <submittedName>
        <fullName evidence="3">Filamentous hemagglutinin N-terminal domain-containing protein</fullName>
    </submittedName>
</protein>
<feature type="compositionally biased region" description="Polar residues" evidence="1">
    <location>
        <begin position="2147"/>
        <end position="2162"/>
    </location>
</feature>
<keyword evidence="4" id="KW-1185">Reference proteome</keyword>
<proteinExistence type="predicted"/>
<gene>
    <name evidence="3" type="ORF">FXN63_05290</name>
</gene>
<dbReference type="EMBL" id="CP043046">
    <property type="protein sequence ID" value="QEI05320.1"/>
    <property type="molecule type" value="Genomic_DNA"/>
</dbReference>
<dbReference type="NCBIfam" id="TIGR01901">
    <property type="entry name" value="adhes_NPXG"/>
    <property type="match status" value="1"/>
</dbReference>
<dbReference type="InterPro" id="IPR011050">
    <property type="entry name" value="Pectin_lyase_fold/virulence"/>
</dbReference>
<name>A0A5C0AWW6_9BURK</name>
<organism evidence="3 4">
    <name type="scientific">Pigmentiphaga aceris</name>
    <dbReference type="NCBI Taxonomy" id="1940612"/>
    <lineage>
        <taxon>Bacteria</taxon>
        <taxon>Pseudomonadati</taxon>
        <taxon>Pseudomonadota</taxon>
        <taxon>Betaproteobacteria</taxon>
        <taxon>Burkholderiales</taxon>
        <taxon>Alcaligenaceae</taxon>
        <taxon>Pigmentiphaga</taxon>
    </lineage>
</organism>
<evidence type="ECO:0000256" key="1">
    <source>
        <dbReference type="SAM" id="MobiDB-lite"/>
    </source>
</evidence>
<dbReference type="RefSeq" id="WP_148813474.1">
    <property type="nucleotide sequence ID" value="NZ_CP043046.1"/>
</dbReference>
<feature type="compositionally biased region" description="Low complexity" evidence="1">
    <location>
        <begin position="2279"/>
        <end position="2293"/>
    </location>
</feature>
<dbReference type="OrthoDB" id="5666689at2"/>
<dbReference type="Proteomes" id="UP000325161">
    <property type="component" value="Chromosome"/>
</dbReference>
<evidence type="ECO:0000313" key="3">
    <source>
        <dbReference type="EMBL" id="QEI05320.1"/>
    </source>
</evidence>
<dbReference type="SMART" id="SM00912">
    <property type="entry name" value="Haemagg_act"/>
    <property type="match status" value="1"/>
</dbReference>
<feature type="region of interest" description="Disordered" evidence="1">
    <location>
        <begin position="2445"/>
        <end position="2464"/>
    </location>
</feature>
<feature type="compositionally biased region" description="Gly residues" evidence="1">
    <location>
        <begin position="2619"/>
        <end position="2630"/>
    </location>
</feature>
<evidence type="ECO:0000313" key="4">
    <source>
        <dbReference type="Proteomes" id="UP000325161"/>
    </source>
</evidence>
<dbReference type="Pfam" id="PF05860">
    <property type="entry name" value="TPS"/>
    <property type="match status" value="1"/>
</dbReference>
<sequence length="2912" mass="287766">MNRIYRHVWNKAQGRYIVAAETASSGRGSSRAAVSAGAVFSAMLTVLCFNSAYAQTIVAPGGNTVVYRAANGVQIINIEAANQAGLSHNRYTNYNVEQTGTVLNNGNNSQLSRNSQLAGQVLNNPNLSAEARVILNEVVAPNRSSLRGFTEVVGSRADVVLANPWGITCAGCGFINTDRAVLSTGTPQFGPSGNLTEFRTIGGDILIEGAGLDATSTRAIDLVARSIRVDGQINAADLGITVGASQWNYENRNSQVVDVDGKPLYALDSSRLGGMYANRIAIVATEYGVGVRMRGDIAASADDFSMDANGRVEIESRLSAARDLRLRQWGPQAADAFQVSGSEASLTAGKDMHIMAAGGLVLTDATIKAEGNMLITAQQLDDRAGSQANGARAATGELKLEVADTASLNNTSWSSQQNLDIKAASLVVGADGATLAAGANTAAANRVLAVVATTGDIDLSGANVAGAHDVRIAAEQGAVRVGTGGAQAVAAGQDLSVVAATELNNRGTIGATRDVSISASDAAKTLAVVNRGTIQSEGKTTITGTAGARNLTLDNQAGAGIATKGNLSVMGTQVSNAGVIQSGDALALNVSGELSNAASGQILGQGLGSVVNLDGASLDNAGVVQSRGALTVKTSGAVTQVTTGAIQTLGTDQAGSGWALVLDTGSLNNMGMVSGGGELTAQSASTIENTGTIQSKGATALSATTTLNQTNAGNILSEAAASVKAATIANAGAIQSKGVLSLTATKQFTQTGTTLSDAAATVTTDLLDNEGTIQSKGAMALSATTKLNQTNTGKILSDDGIVITTAALDNSGRIQAGKSLSVGTATVRTQLDNRKDGVMSADSLDAWVTNFVNAGTVQANAGALIDASNQITNTQGATLTTGLTGNSGGVLNAGGTVSNAGTINTAGQLSVYAEDMTNLGAVSVNNALSINAREKLVNTGSLRSDAQINLLATNANNTGDIVGAAALSMTVAEAIANSGTLHGGTNTLKSRTLSNQGDVKAVSTLDVVATDALGNTGKVLSDGSINVRTASLTNAASGKVVAGTTLTGNSVSGVMTLQNAGTLQSGTDMALGGATQRVALANQANGKIMSGGDFTVYGTDITNAAGARMQWMKDGLVDATSLSNQAVNSVIVGSLGDGGGDTFDSVYRLSGSAYNNGAIHSGGNLTLTAATYQNTATSGLSALNDLSVTATAASNGGMAALRNEGAFYAGRNMTLVADAGTVANFGESSTMDAEGDITVKARDIANYGAVRATNITMNASNSFINQLATELPEIVLDWDNEDPGAVRTIKTRNTNCGIWPADDVCDELHVREQTTLVNQKFSNTTMEEFKNRTKAQILATKDLKITFGAGGGKNIGALLSADKIAISGSGNFSNEDYHLDTVEFTRRWTGFKHNPVFSSAWWVWYTPDTAAKFADIPHSDDDHPVFGGAGDWAVVGNEAAARAGSYRREGDHTFLGATGAGVFANTLTIAVSGSVTNRGGTAAIKVDSAKSVTTKTTSETGTSSVIGLVGGVGAIGSISGVGAITGASSVGIKNPTAAAGLTLNGIVIKLPSNPNGYFVPSKNSGTKYLVETNPLFQVPSSFLGSDYLAEQLGFDPEVTQKRLGDSNYEAYLIRQQLIGQIGNNLLNQKESEAAQMQRMMDNAVTNAKGLGLTYGKAPTPEQLANLKEDMVWMVETEVDGQKVLAPVVYLSKATLDAVEIGTTMVASDTTIKADTVTNEGAKLGGSNTLAVTARGDITNTSGTITGGNVNLKSTEGSIVNQTAARTFADDYTGGTDIGKTAGIVATGTLGLDAAKDVKVIGANIDAKDATIAAGGNITVDTIVDTNTQSSASRSGGFLVGNTITNSTSSTSTNIGSNLNIGGNLTLKSGGDTTIAGSDVKVGGNLAADTGGDFNVLARQDTASSRTETSTSGLGVGGGLYGTSTTTTNNFKGTNSGSSLTVGGNANIKSEGTMTVQGSDVNVGGNAAVDAKKGIAILDGLDEERTSTRTETTTFMKVGGNSAAEATASAASKAGSGSKAAAEASAEASGSLKLAETTVTNTLNGSKTSVASTFNVGGSLDMKTDGTLTVQGSDVKAGGDLSIDAKTVNVLAGRNETYASADSKSDSIGFYGEASAKAGANAGAMGANASASASAEAESTLTVGARTESASFSEGSTTNRGSTLSGGGNVTIKAKDDATFVGATVTAGNDLSVQATNIKSMAAQDTTYSTESTGIKTAGLYLSAGAEASANANAGGASANASAEASAGLRYAQSDASSSSGSVTQQTSSFTAGGNVNRNATGTITDQGTQITAGGNINQTANEIREVAANNSSWESSNASNLDARIGVYAGAEAGADSRTGQTAKDASVGVKASVAGGTESESSSSSTAVTSRYQAGGNINSTSTNGTTLIGTQFESGGNVNINAGSLDYQAARDTTSSSSNSLSGSAEVKVGILGSAGVNGSVDVEGGTASSSSSTARAGGINAGGTINVNTGGNATFEGTNLNAGKGVNVGAGGDVTFNAATSTSQNSSISGSLSLSGGSSGSGAGKSSEGAVGASLEASKGASTTAVGSNISAGSGGVNISGGKNVNLEGTQVQTTGATTVSAGGTVNMTEAKSSEYQVGVGVTVGGGSSSEDGKSKGSGGFGVGIEAGGSSSSQGVNIQSGGGTRVINNAPASSVIAPAAPAAVAPAVVAPASTGASLQVAPTSSGGRQVAPSVSRNSASAQGGIVAAPSVAAPATNVAIVPAPAAGIQAAPSGGIAVAPAVISAPAPTGIQAAPSGGIAVAPAVISAPAPTGIQAAPSGGIAVAPAVISAPAPTGIQAAPSGGIAVAPAVVSAPAPTGIQAAPSGGIAVAPAVISAPAPTGIQAAPSGGIAVAPAVISAPAPTGIQAAPSGGIAVAPAVVSAPAPTGIQVAPSGGIAVPPAVIPSAPR</sequence>
<dbReference type="GO" id="GO:0003824">
    <property type="term" value="F:catalytic activity"/>
    <property type="evidence" value="ECO:0007669"/>
    <property type="project" value="UniProtKB-ARBA"/>
</dbReference>
<dbReference type="InterPro" id="IPR024973">
    <property type="entry name" value="ESPR"/>
</dbReference>
<feature type="compositionally biased region" description="Low complexity" evidence="1">
    <location>
        <begin position="2254"/>
        <end position="2270"/>
    </location>
</feature>
<evidence type="ECO:0000259" key="2">
    <source>
        <dbReference type="SMART" id="SM00912"/>
    </source>
</evidence>
<feature type="compositionally biased region" description="Low complexity" evidence="1">
    <location>
        <begin position="2504"/>
        <end position="2519"/>
    </location>
</feature>
<dbReference type="Pfam" id="PF13332">
    <property type="entry name" value="Fil_haemagg_2"/>
    <property type="match status" value="6"/>
</dbReference>
<dbReference type="InterPro" id="IPR025157">
    <property type="entry name" value="Hemagglutinin_rpt"/>
</dbReference>
<feature type="region of interest" description="Disordered" evidence="1">
    <location>
        <begin position="2254"/>
        <end position="2293"/>
    </location>
</feature>